<organism evidence="2 3">
    <name type="scientific">Peterkaempfera bronchialis</name>
    <dbReference type="NCBI Taxonomy" id="2126346"/>
    <lineage>
        <taxon>Bacteria</taxon>
        <taxon>Bacillati</taxon>
        <taxon>Actinomycetota</taxon>
        <taxon>Actinomycetes</taxon>
        <taxon>Kitasatosporales</taxon>
        <taxon>Streptomycetaceae</taxon>
        <taxon>Peterkaempfera</taxon>
    </lineage>
</organism>
<dbReference type="EMBL" id="CP031264">
    <property type="protein sequence ID" value="AXI79814.1"/>
    <property type="molecule type" value="Genomic_DNA"/>
</dbReference>
<accession>A0A345T1F9</accession>
<feature type="region of interest" description="Disordered" evidence="1">
    <location>
        <begin position="101"/>
        <end position="132"/>
    </location>
</feature>
<dbReference type="NCBIfam" id="TIGR02548">
    <property type="entry name" value="casB_cse2"/>
    <property type="match status" value="1"/>
</dbReference>
<dbReference type="KEGG" id="stri:C7M71_022835"/>
<reference evidence="3" key="1">
    <citation type="submission" date="2018-07" db="EMBL/GenBank/DDBJ databases">
        <title>Streptacidiphilus bronchialis DSM 106435 chromosome.</title>
        <authorList>
            <person name="Batra D."/>
            <person name="Gulvik C.A."/>
        </authorList>
    </citation>
    <scope>NUCLEOTIDE SEQUENCE [LARGE SCALE GENOMIC DNA]</scope>
    <source>
        <strain evidence="3">DSM 106435</strain>
    </source>
</reference>
<dbReference type="Pfam" id="PF09485">
    <property type="entry name" value="CRISPR_Cse2"/>
    <property type="match status" value="1"/>
</dbReference>
<sequence length="247" mass="26105">MTTTTKHPPHGGTPPGPRHASLEPYDVFVTGVRAACGDPGTQQALRRGLAKPVDEVPARTHAALLRGGLVPDDVRGSRRRAYYAVAALIAARPRAQRLADADAATGTDTDADADADTVDGSGSTRAGAPGGTSLGESLALAVVRQGPDGVKEEGVESRLHLMVRQDVDGIHRMLPGVLRQLGSAGIAADYGCLLRDLTAWDRYRDSVATRWLEHYYRTLRRERAAAARRGSPTADTDKGSDPGPSAE</sequence>
<dbReference type="RefSeq" id="WP_111491398.1">
    <property type="nucleotide sequence ID" value="NZ_CP031264.1"/>
</dbReference>
<dbReference type="Gene3D" id="1.10.520.40">
    <property type="entry name" value="CRISPR-associated protein Cse2"/>
    <property type="match status" value="1"/>
</dbReference>
<name>A0A345T1F9_9ACTN</name>
<dbReference type="InterPro" id="IPR038287">
    <property type="entry name" value="Cse2_sf"/>
</dbReference>
<feature type="region of interest" description="Disordered" evidence="1">
    <location>
        <begin position="1"/>
        <end position="22"/>
    </location>
</feature>
<gene>
    <name evidence="2" type="primary">casB</name>
    <name evidence="2" type="ORF">C7M71_022835</name>
</gene>
<evidence type="ECO:0000313" key="3">
    <source>
        <dbReference type="Proteomes" id="UP000249340"/>
    </source>
</evidence>
<evidence type="ECO:0000313" key="2">
    <source>
        <dbReference type="EMBL" id="AXI79814.1"/>
    </source>
</evidence>
<dbReference type="AlphaFoldDB" id="A0A345T1F9"/>
<feature type="region of interest" description="Disordered" evidence="1">
    <location>
        <begin position="223"/>
        <end position="247"/>
    </location>
</feature>
<keyword evidence="3" id="KW-1185">Reference proteome</keyword>
<evidence type="ECO:0000256" key="1">
    <source>
        <dbReference type="SAM" id="MobiDB-lite"/>
    </source>
</evidence>
<protein>
    <submittedName>
        <fullName evidence="2">Type I-E CRISPR-associated protein Cse2/CasB</fullName>
    </submittedName>
</protein>
<dbReference type="OrthoDB" id="4195769at2"/>
<dbReference type="InterPro" id="IPR013382">
    <property type="entry name" value="CRISPR-assoc_prot_Cse2"/>
</dbReference>
<proteinExistence type="predicted"/>
<dbReference type="Proteomes" id="UP000249340">
    <property type="component" value="Chromosome"/>
</dbReference>